<dbReference type="EMBL" id="CAJHNH020006446">
    <property type="protein sequence ID" value="CAG5133759.1"/>
    <property type="molecule type" value="Genomic_DNA"/>
</dbReference>
<evidence type="ECO:0000259" key="4">
    <source>
        <dbReference type="Pfam" id="PF00561"/>
    </source>
</evidence>
<sequence length="350" mass="40652">MIKALKQKAVFWCMAIYYGILVIYELLREGIKTGIKAFQVKPLPRPSCLDDPTLGTHNYLHLEDVTIHYVASGPEDKPLMLFVHGFPEFWYSWRYQIREFQKDYRVVAIDQRGYGDSDKPSGIDEYSVKKLVSDIKHVILALGYENCILVGHDWGGLVVWAFGRQYPDMVSRLIVMNVPPSPVFQKLLHKNKEQLKRSWYMFLFQLPYLPEIYLRFNNFEAIDFLFAGSHKRKHAFSNGMQNPMSQEDANAYKYIFSQPGAVTPPINYYRAALSRPNGNIAYDMEYTMPVLLIWGYHDIALTPVIPDMVEKENPKITVRRIPEAGHFVQMDTPIVVNKVMREWLNETKTA</sequence>
<gene>
    <name evidence="5" type="ORF">CUNI_LOCUS19317</name>
</gene>
<dbReference type="PRINTS" id="PR00111">
    <property type="entry name" value="ABHYDROLASE"/>
</dbReference>
<keyword evidence="6" id="KW-1185">Reference proteome</keyword>
<evidence type="ECO:0000313" key="5">
    <source>
        <dbReference type="EMBL" id="CAG5133759.1"/>
    </source>
</evidence>
<keyword evidence="3" id="KW-0472">Membrane</keyword>
<dbReference type="GO" id="GO:0004301">
    <property type="term" value="F:epoxide hydrolase activity"/>
    <property type="evidence" value="ECO:0007669"/>
    <property type="project" value="UniProtKB-ARBA"/>
</dbReference>
<dbReference type="AlphaFoldDB" id="A0A8S3ZW93"/>
<dbReference type="Proteomes" id="UP000678393">
    <property type="component" value="Unassembled WGS sequence"/>
</dbReference>
<evidence type="ECO:0000313" key="6">
    <source>
        <dbReference type="Proteomes" id="UP000678393"/>
    </source>
</evidence>
<protein>
    <recommendedName>
        <fullName evidence="4">AB hydrolase-1 domain-containing protein</fullName>
    </recommendedName>
</protein>
<accession>A0A8S3ZW93</accession>
<dbReference type="PRINTS" id="PR00412">
    <property type="entry name" value="EPOXHYDRLASE"/>
</dbReference>
<reference evidence="5" key="1">
    <citation type="submission" date="2021-04" db="EMBL/GenBank/DDBJ databases">
        <authorList>
            <consortium name="Molecular Ecology Group"/>
        </authorList>
    </citation>
    <scope>NUCLEOTIDE SEQUENCE</scope>
</reference>
<feature type="domain" description="AB hydrolase-1" evidence="4">
    <location>
        <begin position="78"/>
        <end position="332"/>
    </location>
</feature>
<dbReference type="PANTHER" id="PTHR43329">
    <property type="entry name" value="EPOXIDE HYDROLASE"/>
    <property type="match status" value="1"/>
</dbReference>
<dbReference type="InterPro" id="IPR029058">
    <property type="entry name" value="AB_hydrolase_fold"/>
</dbReference>
<comment type="similarity">
    <text evidence="2">Belongs to the AB hydrolase superfamily. Epoxide hydrolase family.</text>
</comment>
<dbReference type="OrthoDB" id="408373at2759"/>
<dbReference type="InterPro" id="IPR000639">
    <property type="entry name" value="Epox_hydrolase-like"/>
</dbReference>
<keyword evidence="3" id="KW-1133">Transmembrane helix</keyword>
<keyword evidence="3" id="KW-0812">Transmembrane</keyword>
<name>A0A8S3ZW93_9EUPU</name>
<evidence type="ECO:0000256" key="2">
    <source>
        <dbReference type="ARBA" id="ARBA00038334"/>
    </source>
</evidence>
<dbReference type="Gene3D" id="3.40.50.1820">
    <property type="entry name" value="alpha/beta hydrolase"/>
    <property type="match status" value="1"/>
</dbReference>
<feature type="transmembrane region" description="Helical" evidence="3">
    <location>
        <begin position="9"/>
        <end position="27"/>
    </location>
</feature>
<dbReference type="InterPro" id="IPR000073">
    <property type="entry name" value="AB_hydrolase_1"/>
</dbReference>
<dbReference type="SUPFAM" id="SSF53474">
    <property type="entry name" value="alpha/beta-Hydrolases"/>
    <property type="match status" value="1"/>
</dbReference>
<comment type="caution">
    <text evidence="5">The sequence shown here is derived from an EMBL/GenBank/DDBJ whole genome shotgun (WGS) entry which is preliminary data.</text>
</comment>
<organism evidence="5 6">
    <name type="scientific">Candidula unifasciata</name>
    <dbReference type="NCBI Taxonomy" id="100452"/>
    <lineage>
        <taxon>Eukaryota</taxon>
        <taxon>Metazoa</taxon>
        <taxon>Spiralia</taxon>
        <taxon>Lophotrochozoa</taxon>
        <taxon>Mollusca</taxon>
        <taxon>Gastropoda</taxon>
        <taxon>Heterobranchia</taxon>
        <taxon>Euthyneura</taxon>
        <taxon>Panpulmonata</taxon>
        <taxon>Eupulmonata</taxon>
        <taxon>Stylommatophora</taxon>
        <taxon>Helicina</taxon>
        <taxon>Helicoidea</taxon>
        <taxon>Geomitridae</taxon>
        <taxon>Candidula</taxon>
    </lineage>
</organism>
<evidence type="ECO:0000256" key="1">
    <source>
        <dbReference type="ARBA" id="ARBA00022801"/>
    </source>
</evidence>
<evidence type="ECO:0000256" key="3">
    <source>
        <dbReference type="SAM" id="Phobius"/>
    </source>
</evidence>
<dbReference type="Pfam" id="PF00561">
    <property type="entry name" value="Abhydrolase_1"/>
    <property type="match status" value="1"/>
</dbReference>
<keyword evidence="1" id="KW-0378">Hydrolase</keyword>
<proteinExistence type="inferred from homology"/>